<dbReference type="EMBL" id="UOGK01000641">
    <property type="protein sequence ID" value="VAX42091.1"/>
    <property type="molecule type" value="Genomic_DNA"/>
</dbReference>
<protein>
    <submittedName>
        <fullName evidence="2">Uncharacterized protein</fullName>
    </submittedName>
</protein>
<reference evidence="2" key="1">
    <citation type="submission" date="2018-06" db="EMBL/GenBank/DDBJ databases">
        <authorList>
            <person name="Zhirakovskaya E."/>
        </authorList>
    </citation>
    <scope>NUCLEOTIDE SEQUENCE</scope>
</reference>
<gene>
    <name evidence="2" type="ORF">MNBD_PLANCTO03-326</name>
</gene>
<organism evidence="2">
    <name type="scientific">hydrothermal vent metagenome</name>
    <dbReference type="NCBI Taxonomy" id="652676"/>
    <lineage>
        <taxon>unclassified sequences</taxon>
        <taxon>metagenomes</taxon>
        <taxon>ecological metagenomes</taxon>
    </lineage>
</organism>
<keyword evidence="1" id="KW-0812">Transmembrane</keyword>
<sequence length="51" mass="5235">LVPIIAVGCVCAFVGSFVGSRLVKKVTLSWLQAFVAVVLVVFGVAMAVGVL</sequence>
<dbReference type="AlphaFoldDB" id="A0A3B1DT52"/>
<name>A0A3B1DT52_9ZZZZ</name>
<keyword evidence="1" id="KW-0472">Membrane</keyword>
<proteinExistence type="predicted"/>
<evidence type="ECO:0000313" key="2">
    <source>
        <dbReference type="EMBL" id="VAX42091.1"/>
    </source>
</evidence>
<accession>A0A3B1DT52</accession>
<feature type="non-terminal residue" evidence="2">
    <location>
        <position position="1"/>
    </location>
</feature>
<evidence type="ECO:0000256" key="1">
    <source>
        <dbReference type="SAM" id="Phobius"/>
    </source>
</evidence>
<feature type="transmembrane region" description="Helical" evidence="1">
    <location>
        <begin position="30"/>
        <end position="50"/>
    </location>
</feature>
<keyword evidence="1" id="KW-1133">Transmembrane helix</keyword>